<dbReference type="Gene3D" id="3.40.250.10">
    <property type="entry name" value="Rhodanese-like domain"/>
    <property type="match status" value="2"/>
</dbReference>
<dbReference type="SUPFAM" id="SSF56281">
    <property type="entry name" value="Metallo-hydrolase/oxidoreductase"/>
    <property type="match status" value="1"/>
</dbReference>
<dbReference type="AlphaFoldDB" id="A0A2S9XTV0"/>
<dbReference type="GO" id="GO:0006749">
    <property type="term" value="P:glutathione metabolic process"/>
    <property type="evidence" value="ECO:0007669"/>
    <property type="project" value="InterPro"/>
</dbReference>
<dbReference type="InterPro" id="IPR044528">
    <property type="entry name" value="POD-like_MBL-fold"/>
</dbReference>
<dbReference type="Proteomes" id="UP000238823">
    <property type="component" value="Unassembled WGS sequence"/>
</dbReference>
<dbReference type="PANTHER" id="PTHR43084:SF1">
    <property type="entry name" value="PERSULFIDE DIOXYGENASE ETHE1, MITOCHONDRIAL"/>
    <property type="match status" value="1"/>
</dbReference>
<dbReference type="OrthoDB" id="9784009at2"/>
<dbReference type="Pfam" id="PF00581">
    <property type="entry name" value="Rhodanese"/>
    <property type="match status" value="1"/>
</dbReference>
<protein>
    <submittedName>
        <fullName evidence="3">Beta-lactamase hydrolase-like protein</fullName>
        <ecNumber evidence="3">3.-.-.-</ecNumber>
    </submittedName>
</protein>
<evidence type="ECO:0000313" key="4">
    <source>
        <dbReference type="Proteomes" id="UP000238823"/>
    </source>
</evidence>
<dbReference type="SMART" id="SM00450">
    <property type="entry name" value="RHOD"/>
    <property type="match status" value="1"/>
</dbReference>
<gene>
    <name evidence="3" type="primary">blh</name>
    <name evidence="3" type="ORF">ENSA7_70880</name>
</gene>
<proteinExistence type="predicted"/>
<organism evidence="3 4">
    <name type="scientific">Enhygromyxa salina</name>
    <dbReference type="NCBI Taxonomy" id="215803"/>
    <lineage>
        <taxon>Bacteria</taxon>
        <taxon>Pseudomonadati</taxon>
        <taxon>Myxococcota</taxon>
        <taxon>Polyangia</taxon>
        <taxon>Nannocystales</taxon>
        <taxon>Nannocystaceae</taxon>
        <taxon>Enhygromyxa</taxon>
    </lineage>
</organism>
<name>A0A2S9XTV0_9BACT</name>
<evidence type="ECO:0000313" key="3">
    <source>
        <dbReference type="EMBL" id="PRP96273.1"/>
    </source>
</evidence>
<dbReference type="GO" id="GO:0050313">
    <property type="term" value="F:sulfur dioxygenase activity"/>
    <property type="evidence" value="ECO:0007669"/>
    <property type="project" value="InterPro"/>
</dbReference>
<sequence length="456" mass="49883">MFFRRIRSKGLAHYSYVFGDAGQAVVVDPRRDLDIYLQVAAHNRAQITHIFETHRNEDYISGAFVLSQRTGAAVYHGEKLNFAYGRPTSEGDSFDIGELRLSILETPGHTDESISIVLCGPDPAKQPLAVFTGDTLFFGEVGRTDFYPDRAREVAGLLHDSIFDKLLPLGDGVTLHPGHGPGSICGGAIADRSFSTLGYERLVNPALQLDREEFIARKLAEHHYSPPYFQEMERRNLQGQPGAKLPIPKPLSPEAFAARMAAGMIAVDVRSPEAIIGAMVPDSYGSPHDMISGFAGWYLDYQTPIGLIGGDTETRADVTRQLWRLGFEQVEAYLRGGLHGWEVSGRRYESIPTLHAADLSHWINTGVQFTLLDVRGMDELPSGVLPGATNIYVGELGRRINEVPDIRPVVTFCSTGRRATIAATVLKRAGFSQVMVCLGSMQACRAVGCPIVAPGE</sequence>
<accession>A0A2S9XTV0</accession>
<dbReference type="InterPro" id="IPR036866">
    <property type="entry name" value="RibonucZ/Hydroxyglut_hydro"/>
</dbReference>
<dbReference type="PANTHER" id="PTHR43084">
    <property type="entry name" value="PERSULFIDE DIOXYGENASE ETHE1"/>
    <property type="match status" value="1"/>
</dbReference>
<dbReference type="InterPro" id="IPR001763">
    <property type="entry name" value="Rhodanese-like_dom"/>
</dbReference>
<dbReference type="EC" id="3.-.-.-" evidence="3"/>
<dbReference type="GO" id="GO:0046872">
    <property type="term" value="F:metal ion binding"/>
    <property type="evidence" value="ECO:0007669"/>
    <property type="project" value="UniProtKB-KW"/>
</dbReference>
<evidence type="ECO:0000256" key="1">
    <source>
        <dbReference type="ARBA" id="ARBA00022723"/>
    </source>
</evidence>
<dbReference type="InterPro" id="IPR001279">
    <property type="entry name" value="Metallo-B-lactamas"/>
</dbReference>
<dbReference type="SMART" id="SM00849">
    <property type="entry name" value="Lactamase_B"/>
    <property type="match status" value="1"/>
</dbReference>
<dbReference type="GO" id="GO:0016787">
    <property type="term" value="F:hydrolase activity"/>
    <property type="evidence" value="ECO:0007669"/>
    <property type="project" value="UniProtKB-KW"/>
</dbReference>
<dbReference type="CDD" id="cd07724">
    <property type="entry name" value="POD-like_MBL-fold"/>
    <property type="match status" value="1"/>
</dbReference>
<evidence type="ECO:0000259" key="2">
    <source>
        <dbReference type="PROSITE" id="PS50206"/>
    </source>
</evidence>
<dbReference type="Pfam" id="PF00753">
    <property type="entry name" value="Lactamase_B"/>
    <property type="match status" value="1"/>
</dbReference>
<keyword evidence="1" id="KW-0479">Metal-binding</keyword>
<dbReference type="Gene3D" id="3.60.15.10">
    <property type="entry name" value="Ribonuclease Z/Hydroxyacylglutathione hydrolase-like"/>
    <property type="match status" value="1"/>
</dbReference>
<dbReference type="GO" id="GO:0070813">
    <property type="term" value="P:hydrogen sulfide metabolic process"/>
    <property type="evidence" value="ECO:0007669"/>
    <property type="project" value="TreeGrafter"/>
</dbReference>
<dbReference type="InterPro" id="IPR036873">
    <property type="entry name" value="Rhodanese-like_dom_sf"/>
</dbReference>
<dbReference type="PROSITE" id="PS50206">
    <property type="entry name" value="RHODANESE_3"/>
    <property type="match status" value="1"/>
</dbReference>
<dbReference type="SUPFAM" id="SSF52821">
    <property type="entry name" value="Rhodanese/Cell cycle control phosphatase"/>
    <property type="match status" value="2"/>
</dbReference>
<reference evidence="3 4" key="1">
    <citation type="submission" date="2018-03" db="EMBL/GenBank/DDBJ databases">
        <title>Draft Genome Sequences of the Obligatory Marine Myxobacteria Enhygromyxa salina SWB007.</title>
        <authorList>
            <person name="Poehlein A."/>
            <person name="Moghaddam J.A."/>
            <person name="Harms H."/>
            <person name="Alanjari M."/>
            <person name="Koenig G.M."/>
            <person name="Daniel R."/>
            <person name="Schaeberle T.F."/>
        </authorList>
    </citation>
    <scope>NUCLEOTIDE SEQUENCE [LARGE SCALE GENOMIC DNA]</scope>
    <source>
        <strain evidence="3 4">SWB007</strain>
    </source>
</reference>
<comment type="caution">
    <text evidence="3">The sequence shown here is derived from an EMBL/GenBank/DDBJ whole genome shotgun (WGS) entry which is preliminary data.</text>
</comment>
<dbReference type="EMBL" id="PVNL01000135">
    <property type="protein sequence ID" value="PRP96273.1"/>
    <property type="molecule type" value="Genomic_DNA"/>
</dbReference>
<dbReference type="InterPro" id="IPR051682">
    <property type="entry name" value="Mito_Persulfide_Diox"/>
</dbReference>
<feature type="domain" description="Rhodanese" evidence="2">
    <location>
        <begin position="365"/>
        <end position="453"/>
    </location>
</feature>
<keyword evidence="3" id="KW-0378">Hydrolase</keyword>